<gene>
    <name evidence="1" type="ORF">g.45030</name>
</gene>
<reference evidence="1" key="1">
    <citation type="submission" date="2015-12" db="EMBL/GenBank/DDBJ databases">
        <title>De novo transcriptome assembly of four potential Pierce s Disease insect vectors from Arizona vineyards.</title>
        <authorList>
            <person name="Tassone E.E."/>
        </authorList>
    </citation>
    <scope>NUCLEOTIDE SEQUENCE</scope>
</reference>
<accession>A0A1B6CG62</accession>
<dbReference type="EMBL" id="GEDC01024880">
    <property type="protein sequence ID" value="JAS12418.1"/>
    <property type="molecule type" value="Transcribed_RNA"/>
</dbReference>
<evidence type="ECO:0000313" key="1">
    <source>
        <dbReference type="EMBL" id="JAS12418.1"/>
    </source>
</evidence>
<name>A0A1B6CG62_9HEMI</name>
<dbReference type="AlphaFoldDB" id="A0A1B6CG62"/>
<feature type="non-terminal residue" evidence="1">
    <location>
        <position position="1"/>
    </location>
</feature>
<sequence>GKAARRKWKYEQAMAYVMPYLPLEEEPHLPVIKVKDLLSRKDMASIHFNNEPVNLSIDTTMEKCRNGSVQKNVLGGVGYGVGVGGGRYDSVKSGVGGGSY</sequence>
<protein>
    <submittedName>
        <fullName evidence="1">Uncharacterized protein</fullName>
    </submittedName>
</protein>
<organism evidence="1">
    <name type="scientific">Clastoptera arizonana</name>
    <name type="common">Arizona spittle bug</name>
    <dbReference type="NCBI Taxonomy" id="38151"/>
    <lineage>
        <taxon>Eukaryota</taxon>
        <taxon>Metazoa</taxon>
        <taxon>Ecdysozoa</taxon>
        <taxon>Arthropoda</taxon>
        <taxon>Hexapoda</taxon>
        <taxon>Insecta</taxon>
        <taxon>Pterygota</taxon>
        <taxon>Neoptera</taxon>
        <taxon>Paraneoptera</taxon>
        <taxon>Hemiptera</taxon>
        <taxon>Auchenorrhyncha</taxon>
        <taxon>Cercopoidea</taxon>
        <taxon>Clastopteridae</taxon>
        <taxon>Clastoptera</taxon>
    </lineage>
</organism>
<feature type="non-terminal residue" evidence="1">
    <location>
        <position position="100"/>
    </location>
</feature>
<proteinExistence type="predicted"/>